<evidence type="ECO:0000256" key="3">
    <source>
        <dbReference type="ARBA" id="ARBA00022989"/>
    </source>
</evidence>
<dbReference type="NCBIfam" id="TIGR00247">
    <property type="entry name" value="endolytic transglycosylase MltG"/>
    <property type="match status" value="1"/>
</dbReference>
<evidence type="ECO:0000313" key="10">
    <source>
        <dbReference type="Proteomes" id="UP000265715"/>
    </source>
</evidence>
<sequence length="360" mass="39556">MSEDRPDPRPLEPAEPKAPEAPALPEPRPRGTRWLLRLVLATFVLLAGLLGYTLYLFGPTGASAQVRIPKGSGASAVGEILERAGLIRSAGVFALYLRFSGRDKDLKPGFYRLEGRGLRAVALALTDKSRPLTVTVTFPEGWRAVDMAERLAENHLDGPAFLELVQNPPAGLRPPEAQGPTLEGFLFPATYTFGLDATPEEIVRAMTRRMAQEFTPERLERLRALGLSVHDWVTLASVVQAEAANAQEKPVIAGVFLNRLDAGMPLQADPTVAYGLGKRLPELDRGAGDFAKDTPYNSYTRRSLPPTAIGNPGSDALEAVLNPKRTDERGQRYFYFLHAQGRLFLNTTFEGHLRDTARYR</sequence>
<dbReference type="GO" id="GO:0009252">
    <property type="term" value="P:peptidoglycan biosynthetic process"/>
    <property type="evidence" value="ECO:0007669"/>
    <property type="project" value="UniProtKB-UniRule"/>
</dbReference>
<keyword evidence="10" id="KW-1185">Reference proteome</keyword>
<dbReference type="OrthoDB" id="9814591at2"/>
<dbReference type="Proteomes" id="UP000265715">
    <property type="component" value="Unassembled WGS sequence"/>
</dbReference>
<evidence type="ECO:0000256" key="6">
    <source>
        <dbReference type="ARBA" id="ARBA00023316"/>
    </source>
</evidence>
<feature type="region of interest" description="Disordered" evidence="8">
    <location>
        <begin position="287"/>
        <end position="311"/>
    </location>
</feature>
<evidence type="ECO:0000256" key="1">
    <source>
        <dbReference type="ARBA" id="ARBA00022475"/>
    </source>
</evidence>
<accession>A0A399E725</accession>
<feature type="region of interest" description="Disordered" evidence="8">
    <location>
        <begin position="1"/>
        <end position="26"/>
    </location>
</feature>
<comment type="subcellular location">
    <subcellularLocation>
        <location evidence="7">Cell membrane</location>
        <topology evidence="7">Single-pass membrane protein</topology>
    </subcellularLocation>
</comment>
<feature type="transmembrane region" description="Helical" evidence="7">
    <location>
        <begin position="34"/>
        <end position="57"/>
    </location>
</feature>
<comment type="caution">
    <text evidence="9">The sequence shown here is derived from an EMBL/GenBank/DDBJ whole genome shotgun (WGS) entry which is preliminary data.</text>
</comment>
<keyword evidence="2 7" id="KW-0812">Transmembrane</keyword>
<dbReference type="Gene3D" id="3.30.1490.480">
    <property type="entry name" value="Endolytic murein transglycosylase"/>
    <property type="match status" value="1"/>
</dbReference>
<dbReference type="AlphaFoldDB" id="A0A399E725"/>
<comment type="similarity">
    <text evidence="7">Belongs to the transglycosylase MltG family.</text>
</comment>
<keyword evidence="3 7" id="KW-1133">Transmembrane helix</keyword>
<dbReference type="PANTHER" id="PTHR30518:SF2">
    <property type="entry name" value="ENDOLYTIC MUREIN TRANSGLYCOSYLASE"/>
    <property type="match status" value="1"/>
</dbReference>
<keyword evidence="4 7" id="KW-0472">Membrane</keyword>
<dbReference type="EMBL" id="QXDL01000272">
    <property type="protein sequence ID" value="RIH78081.1"/>
    <property type="molecule type" value="Genomic_DNA"/>
</dbReference>
<feature type="site" description="Important for catalytic activity" evidence="7">
    <location>
        <position position="242"/>
    </location>
</feature>
<proteinExistence type="inferred from homology"/>
<dbReference type="GO" id="GO:0071555">
    <property type="term" value="P:cell wall organization"/>
    <property type="evidence" value="ECO:0007669"/>
    <property type="project" value="UniProtKB-KW"/>
</dbReference>
<gene>
    <name evidence="7 9" type="primary">mltG</name>
    <name evidence="9" type="ORF">Mterra_03699</name>
</gene>
<keyword evidence="1 7" id="KW-1003">Cell membrane</keyword>
<comment type="catalytic activity">
    <reaction evidence="7">
        <text>a peptidoglycan chain = a peptidoglycan chain with N-acetyl-1,6-anhydromuramyl-[peptide] at the reducing end + a peptidoglycan chain with N-acetylglucosamine at the non-reducing end.</text>
        <dbReference type="EC" id="4.2.2.29"/>
    </reaction>
</comment>
<dbReference type="EC" id="4.2.2.29" evidence="7"/>
<protein>
    <recommendedName>
        <fullName evidence="7">Endolytic murein transglycosylase</fullName>
        <ecNumber evidence="7">4.2.2.29</ecNumber>
    </recommendedName>
    <alternativeName>
        <fullName evidence="7">Peptidoglycan lytic transglycosylase</fullName>
    </alternativeName>
    <alternativeName>
        <fullName evidence="7">Peptidoglycan polymerization terminase</fullName>
    </alternativeName>
</protein>
<evidence type="ECO:0000313" key="9">
    <source>
        <dbReference type="EMBL" id="RIH78081.1"/>
    </source>
</evidence>
<reference evidence="9 10" key="1">
    <citation type="submission" date="2018-08" db="EMBL/GenBank/DDBJ databases">
        <title>Meiothermus terrae DSM 26712 genome sequencing project.</title>
        <authorList>
            <person name="Da Costa M.S."/>
            <person name="Albuquerque L."/>
            <person name="Raposo P."/>
            <person name="Froufe H.J.C."/>
            <person name="Barroso C.S."/>
            <person name="Egas C."/>
        </authorList>
    </citation>
    <scope>NUCLEOTIDE SEQUENCE [LARGE SCALE GENOMIC DNA]</scope>
    <source>
        <strain evidence="9 10">DSM 26712</strain>
    </source>
</reference>
<comment type="function">
    <text evidence="7">Functions as a peptidoglycan terminase that cleaves nascent peptidoglycan strands endolytically to terminate their elongation.</text>
</comment>
<organism evidence="9 10">
    <name type="scientific">Calidithermus terrae</name>
    <dbReference type="NCBI Taxonomy" id="1408545"/>
    <lineage>
        <taxon>Bacteria</taxon>
        <taxon>Thermotogati</taxon>
        <taxon>Deinococcota</taxon>
        <taxon>Deinococci</taxon>
        <taxon>Thermales</taxon>
        <taxon>Thermaceae</taxon>
        <taxon>Calidithermus</taxon>
    </lineage>
</organism>
<dbReference type="GO" id="GO:0008932">
    <property type="term" value="F:lytic endotransglycosylase activity"/>
    <property type="evidence" value="ECO:0007669"/>
    <property type="project" value="UniProtKB-UniRule"/>
</dbReference>
<dbReference type="PANTHER" id="PTHR30518">
    <property type="entry name" value="ENDOLYTIC MUREIN TRANSGLYCOSYLASE"/>
    <property type="match status" value="1"/>
</dbReference>
<feature type="compositionally biased region" description="Basic and acidic residues" evidence="8">
    <location>
        <begin position="1"/>
        <end position="18"/>
    </location>
</feature>
<dbReference type="Pfam" id="PF02618">
    <property type="entry name" value="YceG"/>
    <property type="match status" value="1"/>
</dbReference>
<evidence type="ECO:0000256" key="2">
    <source>
        <dbReference type="ARBA" id="ARBA00022692"/>
    </source>
</evidence>
<dbReference type="GO" id="GO:0005886">
    <property type="term" value="C:plasma membrane"/>
    <property type="evidence" value="ECO:0007669"/>
    <property type="project" value="UniProtKB-SubCell"/>
</dbReference>
<keyword evidence="5 7" id="KW-0456">Lyase</keyword>
<evidence type="ECO:0000256" key="5">
    <source>
        <dbReference type="ARBA" id="ARBA00023239"/>
    </source>
</evidence>
<name>A0A399E725_9DEIN</name>
<evidence type="ECO:0000256" key="7">
    <source>
        <dbReference type="HAMAP-Rule" id="MF_02065"/>
    </source>
</evidence>
<dbReference type="RefSeq" id="WP_119316567.1">
    <property type="nucleotide sequence ID" value="NZ_QXDL01000272.1"/>
</dbReference>
<evidence type="ECO:0000256" key="8">
    <source>
        <dbReference type="SAM" id="MobiDB-lite"/>
    </source>
</evidence>
<dbReference type="CDD" id="cd08010">
    <property type="entry name" value="MltG_like"/>
    <property type="match status" value="1"/>
</dbReference>
<evidence type="ECO:0000256" key="4">
    <source>
        <dbReference type="ARBA" id="ARBA00023136"/>
    </source>
</evidence>
<dbReference type="HAMAP" id="MF_02065">
    <property type="entry name" value="MltG"/>
    <property type="match status" value="1"/>
</dbReference>
<keyword evidence="6 7" id="KW-0961">Cell wall biogenesis/degradation</keyword>
<dbReference type="InterPro" id="IPR003770">
    <property type="entry name" value="MLTG-like"/>
</dbReference>